<dbReference type="EMBL" id="VFYP01000001">
    <property type="protein sequence ID" value="TPP09805.1"/>
    <property type="molecule type" value="Genomic_DNA"/>
</dbReference>
<accession>A0A504UG87</accession>
<proteinExistence type="predicted"/>
<sequence length="91" mass="9607">MVFKPQQFHEADPVITEEFPAAAALEQRVAEAIAISHGLDATELTVVAKGGEIVLGGRIGSRREIDRAVEVALAVSGVDKVTVQMQSPGEP</sequence>
<reference evidence="2 3" key="1">
    <citation type="submission" date="2019-06" db="EMBL/GenBank/DDBJ databases">
        <title>Rhizobium sp. CL12 isolated from roots of soybean.</title>
        <authorList>
            <person name="Wang C."/>
        </authorList>
    </citation>
    <scope>NUCLEOTIDE SEQUENCE [LARGE SCALE GENOMIC DNA]</scope>
    <source>
        <strain evidence="2 3">CL12</strain>
    </source>
</reference>
<dbReference type="InterPro" id="IPR007055">
    <property type="entry name" value="BON_dom"/>
</dbReference>
<dbReference type="RefSeq" id="WP_140826181.1">
    <property type="nucleotide sequence ID" value="NZ_VFYP01000001.1"/>
</dbReference>
<feature type="domain" description="BON" evidence="1">
    <location>
        <begin position="21"/>
        <end position="89"/>
    </location>
</feature>
<keyword evidence="3" id="KW-1185">Reference proteome</keyword>
<evidence type="ECO:0000313" key="2">
    <source>
        <dbReference type="EMBL" id="TPP09805.1"/>
    </source>
</evidence>
<dbReference type="Proteomes" id="UP000316429">
    <property type="component" value="Unassembled WGS sequence"/>
</dbReference>
<dbReference type="Pfam" id="PF04972">
    <property type="entry name" value="BON"/>
    <property type="match status" value="1"/>
</dbReference>
<dbReference type="AlphaFoldDB" id="A0A504UG87"/>
<organism evidence="2 3">
    <name type="scientific">Rhizobium glycinendophyticum</name>
    <dbReference type="NCBI Taxonomy" id="2589807"/>
    <lineage>
        <taxon>Bacteria</taxon>
        <taxon>Pseudomonadati</taxon>
        <taxon>Pseudomonadota</taxon>
        <taxon>Alphaproteobacteria</taxon>
        <taxon>Hyphomicrobiales</taxon>
        <taxon>Rhizobiaceae</taxon>
        <taxon>Rhizobium/Agrobacterium group</taxon>
        <taxon>Rhizobium</taxon>
    </lineage>
</organism>
<evidence type="ECO:0000313" key="3">
    <source>
        <dbReference type="Proteomes" id="UP000316429"/>
    </source>
</evidence>
<gene>
    <name evidence="2" type="ORF">FJQ55_02710</name>
</gene>
<name>A0A504UG87_9HYPH</name>
<comment type="caution">
    <text evidence="2">The sequence shown here is derived from an EMBL/GenBank/DDBJ whole genome shotgun (WGS) entry which is preliminary data.</text>
</comment>
<protein>
    <submittedName>
        <fullName evidence="2">BON domain-containing protein</fullName>
    </submittedName>
</protein>
<evidence type="ECO:0000259" key="1">
    <source>
        <dbReference type="PROSITE" id="PS50914"/>
    </source>
</evidence>
<dbReference type="OrthoDB" id="7916339at2"/>
<dbReference type="PROSITE" id="PS50914">
    <property type="entry name" value="BON"/>
    <property type="match status" value="1"/>
</dbReference>